<evidence type="ECO:0000256" key="1">
    <source>
        <dbReference type="SAM" id="Phobius"/>
    </source>
</evidence>
<feature type="transmembrane region" description="Helical" evidence="1">
    <location>
        <begin position="12"/>
        <end position="32"/>
    </location>
</feature>
<organism evidence="2 3">
    <name type="scientific">Kribbella aluminosa</name>
    <dbReference type="NCBI Taxonomy" id="416017"/>
    <lineage>
        <taxon>Bacteria</taxon>
        <taxon>Bacillati</taxon>
        <taxon>Actinomycetota</taxon>
        <taxon>Actinomycetes</taxon>
        <taxon>Propionibacteriales</taxon>
        <taxon>Kribbellaceae</taxon>
        <taxon>Kribbella</taxon>
    </lineage>
</organism>
<protein>
    <submittedName>
        <fullName evidence="2">Uncharacterized protein</fullName>
    </submittedName>
</protein>
<evidence type="ECO:0000313" key="3">
    <source>
        <dbReference type="Proteomes" id="UP000755585"/>
    </source>
</evidence>
<dbReference type="Proteomes" id="UP000755585">
    <property type="component" value="Unassembled WGS sequence"/>
</dbReference>
<keyword evidence="1" id="KW-0812">Transmembrane</keyword>
<gene>
    <name evidence="2" type="ORF">JOF29_003559</name>
</gene>
<comment type="caution">
    <text evidence="2">The sequence shown here is derived from an EMBL/GenBank/DDBJ whole genome shotgun (WGS) entry which is preliminary data.</text>
</comment>
<keyword evidence="3" id="KW-1185">Reference proteome</keyword>
<evidence type="ECO:0000313" key="2">
    <source>
        <dbReference type="EMBL" id="MBP2352476.1"/>
    </source>
</evidence>
<keyword evidence="1" id="KW-0472">Membrane</keyword>
<proteinExistence type="predicted"/>
<reference evidence="2 3" key="1">
    <citation type="submission" date="2021-03" db="EMBL/GenBank/DDBJ databases">
        <title>Sequencing the genomes of 1000 actinobacteria strains.</title>
        <authorList>
            <person name="Klenk H.-P."/>
        </authorList>
    </citation>
    <scope>NUCLEOTIDE SEQUENCE [LARGE SCALE GENOMIC DNA]</scope>
    <source>
        <strain evidence="2 3">DSM 18824</strain>
    </source>
</reference>
<dbReference type="RefSeq" id="WP_245357641.1">
    <property type="nucleotide sequence ID" value="NZ_JAGINT010000001.1"/>
</dbReference>
<name>A0ABS4ULE7_9ACTN</name>
<sequence length="47" mass="5123">MVVLLIRFGGLRVLHAIICTLFGFLLAATWLAPQIQQFLTNLPGAGK</sequence>
<dbReference type="EMBL" id="JAGINT010000001">
    <property type="protein sequence ID" value="MBP2352476.1"/>
    <property type="molecule type" value="Genomic_DNA"/>
</dbReference>
<keyword evidence="1" id="KW-1133">Transmembrane helix</keyword>
<accession>A0ABS4ULE7</accession>